<organism evidence="1 2">
    <name type="scientific">Parnassius apollo</name>
    <name type="common">Apollo butterfly</name>
    <name type="synonym">Papilio apollo</name>
    <dbReference type="NCBI Taxonomy" id="110799"/>
    <lineage>
        <taxon>Eukaryota</taxon>
        <taxon>Metazoa</taxon>
        <taxon>Ecdysozoa</taxon>
        <taxon>Arthropoda</taxon>
        <taxon>Hexapoda</taxon>
        <taxon>Insecta</taxon>
        <taxon>Pterygota</taxon>
        <taxon>Neoptera</taxon>
        <taxon>Endopterygota</taxon>
        <taxon>Lepidoptera</taxon>
        <taxon>Glossata</taxon>
        <taxon>Ditrysia</taxon>
        <taxon>Papilionoidea</taxon>
        <taxon>Papilionidae</taxon>
        <taxon>Parnassiinae</taxon>
        <taxon>Parnassini</taxon>
        <taxon>Parnassius</taxon>
        <taxon>Parnassius</taxon>
    </lineage>
</organism>
<evidence type="ECO:0000313" key="1">
    <source>
        <dbReference type="EMBL" id="CAG5036837.1"/>
    </source>
</evidence>
<keyword evidence="2" id="KW-1185">Reference proteome</keyword>
<dbReference type="Proteomes" id="UP000691718">
    <property type="component" value="Unassembled WGS sequence"/>
</dbReference>
<comment type="caution">
    <text evidence="1">The sequence shown here is derived from an EMBL/GenBank/DDBJ whole genome shotgun (WGS) entry which is preliminary data.</text>
</comment>
<proteinExistence type="predicted"/>
<evidence type="ECO:0000313" key="2">
    <source>
        <dbReference type="Proteomes" id="UP000691718"/>
    </source>
</evidence>
<name>A0A8S3XSQ5_PARAO</name>
<dbReference type="AlphaFoldDB" id="A0A8S3XSQ5"/>
<dbReference type="EMBL" id="CAJQZP010001297">
    <property type="protein sequence ID" value="CAG5036837.1"/>
    <property type="molecule type" value="Genomic_DNA"/>
</dbReference>
<gene>
    <name evidence="1" type="ORF">PAPOLLO_LOCUS20925</name>
</gene>
<accession>A0A8S3XSQ5</accession>
<protein>
    <submittedName>
        <fullName evidence="1">(apollo) hypothetical protein</fullName>
    </submittedName>
</protein>
<reference evidence="1" key="1">
    <citation type="submission" date="2021-04" db="EMBL/GenBank/DDBJ databases">
        <authorList>
            <person name="Tunstrom K."/>
        </authorList>
    </citation>
    <scope>NUCLEOTIDE SEQUENCE</scope>
</reference>
<sequence length="88" mass="9668">MKGVGDPVQITNDFMHQFKSPTFVDPRGVLDMFRSDATRPRGDDAAVHASLPPGVHPALAPGAADLPQLPEARRIITQIRDFRYDLTS</sequence>